<feature type="compositionally biased region" description="Low complexity" evidence="2">
    <location>
        <begin position="18"/>
        <end position="31"/>
    </location>
</feature>
<feature type="compositionally biased region" description="Acidic residues" evidence="2">
    <location>
        <begin position="714"/>
        <end position="724"/>
    </location>
</feature>
<accession>K8FAB6</accession>
<evidence type="ECO:0000313" key="4">
    <source>
        <dbReference type="EMBL" id="CCO18553.1"/>
    </source>
</evidence>
<dbReference type="EMBL" id="FO082268">
    <property type="protein sequence ID" value="CCO18553.1"/>
    <property type="molecule type" value="Genomic_DNA"/>
</dbReference>
<proteinExistence type="predicted"/>
<name>K8FAB6_9CHLO</name>
<dbReference type="Proteomes" id="UP000198341">
    <property type="component" value="Chromosome 11"/>
</dbReference>
<feature type="compositionally biased region" description="Basic residues" evidence="2">
    <location>
        <begin position="1"/>
        <end position="10"/>
    </location>
</feature>
<evidence type="ECO:0000256" key="2">
    <source>
        <dbReference type="SAM" id="MobiDB-lite"/>
    </source>
</evidence>
<organism evidence="4 5">
    <name type="scientific">Bathycoccus prasinos</name>
    <dbReference type="NCBI Taxonomy" id="41875"/>
    <lineage>
        <taxon>Eukaryota</taxon>
        <taxon>Viridiplantae</taxon>
        <taxon>Chlorophyta</taxon>
        <taxon>Mamiellophyceae</taxon>
        <taxon>Mamiellales</taxon>
        <taxon>Bathycoccaceae</taxon>
        <taxon>Bathycoccus</taxon>
    </lineage>
</organism>
<dbReference type="KEGG" id="bpg:Bathy11g02320"/>
<dbReference type="RefSeq" id="XP_007510208.1">
    <property type="nucleotide sequence ID" value="XM_007510146.1"/>
</dbReference>
<feature type="transmembrane region" description="Helical" evidence="3">
    <location>
        <begin position="117"/>
        <end position="138"/>
    </location>
</feature>
<keyword evidence="3" id="KW-0812">Transmembrane</keyword>
<keyword evidence="3" id="KW-1133">Transmembrane helix</keyword>
<feature type="region of interest" description="Disordered" evidence="2">
    <location>
        <begin position="1"/>
        <end position="75"/>
    </location>
</feature>
<dbReference type="GeneID" id="19012912"/>
<keyword evidence="3" id="KW-0472">Membrane</keyword>
<protein>
    <recommendedName>
        <fullName evidence="6">DDT domain-containing protein</fullName>
    </recommendedName>
</protein>
<keyword evidence="5" id="KW-1185">Reference proteome</keyword>
<evidence type="ECO:0000256" key="1">
    <source>
        <dbReference type="SAM" id="Coils"/>
    </source>
</evidence>
<keyword evidence="1" id="KW-0175">Coiled coil</keyword>
<feature type="coiled-coil region" evidence="1">
    <location>
        <begin position="417"/>
        <end position="477"/>
    </location>
</feature>
<reference evidence="4 5" key="1">
    <citation type="submission" date="2011-10" db="EMBL/GenBank/DDBJ databases">
        <authorList>
            <person name="Genoscope - CEA"/>
        </authorList>
    </citation>
    <scope>NUCLEOTIDE SEQUENCE [LARGE SCALE GENOMIC DNA]</scope>
    <source>
        <strain evidence="4 5">RCC 1105</strain>
    </source>
</reference>
<dbReference type="STRING" id="41875.K8FAB6"/>
<dbReference type="CDD" id="cd20404">
    <property type="entry name" value="Tudor_Agenet_AtEML-like"/>
    <property type="match status" value="1"/>
</dbReference>
<feature type="coiled-coil region" evidence="1">
    <location>
        <begin position="261"/>
        <end position="288"/>
    </location>
</feature>
<feature type="compositionally biased region" description="Basic residues" evidence="2">
    <location>
        <begin position="32"/>
        <end position="41"/>
    </location>
</feature>
<evidence type="ECO:0000256" key="3">
    <source>
        <dbReference type="SAM" id="Phobius"/>
    </source>
</evidence>
<dbReference type="OrthoDB" id="200660at2759"/>
<evidence type="ECO:0008006" key="6">
    <source>
        <dbReference type="Google" id="ProtNLM"/>
    </source>
</evidence>
<gene>
    <name evidence="4" type="ordered locus">Bathy11g02320</name>
</gene>
<dbReference type="AlphaFoldDB" id="K8FAB6"/>
<feature type="region of interest" description="Disordered" evidence="2">
    <location>
        <begin position="678"/>
        <end position="733"/>
    </location>
</feature>
<dbReference type="Gene3D" id="2.30.30.140">
    <property type="match status" value="1"/>
</dbReference>
<dbReference type="eggNOG" id="ENOG502QTWQ">
    <property type="taxonomic scope" value="Eukaryota"/>
</dbReference>
<sequence length="733" mass="83683">MVAKTKKTNAKTKGGIQKKSSSNAALAAKTAALKKKKKNNAKKSTTPKEEKPNSSKFGFLHRADGTNAKKNTSSSAFERSVANFPKFDPEAGSSVYGVSSLSHKDHKRWTLDLRSDWRFFHVVSFVVNFSATLLLPIFKPEELERGLLFPEECSKLIELMCRLMFSSGENDEKEGEKEVVKETLTIGDWEGQLIWLCGELADENPDEFPHGNPLDEQNAFVDASEAKMKKLKTFFSVDPMTRLDILCALCEDKAVQSEIVKENMEDRAERARKVARILEMENERKKRKEKEKGQRKTDLKASTETYFTHDATAEVLRDRDVHGNSVGTDSEGRYYFTLGDASPRVWRWDKLKEADAKEVFSYDGVEPAWQTISCTLEETEALAIVLERSSGSEDRALASYLKNAFIPLHARQRAIDLDAKKRREAKMKEQEAKEKREAEYRARENRKRSGRIAVKMIEQEQARLEKIRQEKWEAEKFELRREALITMNDNARHWMFLPLRLREKTDKPAGLAVDAFVVQKGKGKPKAVLNRPDLNATFVSLKDLNKTTITKKNQRLFGMACVDKFFSILWPEDGGWYDGCVVSYDEATREHFVAYEDGSTEHVNLDKQRIKYKHDVVVKKYVDEATNITSYSWYRAKKSTAEKELTIDELMLEYVTGHHPGTVLALDTNVFDVRKFHRHKPTGGEDEEGAKVEREEDDDIGGDATTFTTFPERGDDENDDENDGINESVKVST</sequence>
<evidence type="ECO:0000313" key="5">
    <source>
        <dbReference type="Proteomes" id="UP000198341"/>
    </source>
</evidence>